<evidence type="ECO:0000313" key="1">
    <source>
        <dbReference type="EMBL" id="PRW39114.1"/>
    </source>
</evidence>
<dbReference type="GO" id="GO:0030638">
    <property type="term" value="P:polyketide metabolic process"/>
    <property type="evidence" value="ECO:0007669"/>
    <property type="project" value="InterPro"/>
</dbReference>
<dbReference type="SUPFAM" id="SSF54427">
    <property type="entry name" value="NTF2-like"/>
    <property type="match status" value="1"/>
</dbReference>
<dbReference type="OrthoDB" id="5440at2759"/>
<protein>
    <submittedName>
        <fullName evidence="1">Carboxymethylenebutenolidase</fullName>
    </submittedName>
</protein>
<name>A0A2P6TIN6_CHLSO</name>
<dbReference type="PANTHER" id="PTHR38436:SF3">
    <property type="entry name" value="CARBOXYMETHYLENEBUTENOLIDASE-RELATED"/>
    <property type="match status" value="1"/>
</dbReference>
<dbReference type="Pfam" id="PF07366">
    <property type="entry name" value="SnoaL"/>
    <property type="match status" value="1"/>
</dbReference>
<organism evidence="1 2">
    <name type="scientific">Chlorella sorokiniana</name>
    <name type="common">Freshwater green alga</name>
    <dbReference type="NCBI Taxonomy" id="3076"/>
    <lineage>
        <taxon>Eukaryota</taxon>
        <taxon>Viridiplantae</taxon>
        <taxon>Chlorophyta</taxon>
        <taxon>core chlorophytes</taxon>
        <taxon>Trebouxiophyceae</taxon>
        <taxon>Chlorellales</taxon>
        <taxon>Chlorellaceae</taxon>
        <taxon>Chlorella clade</taxon>
        <taxon>Chlorella</taxon>
    </lineage>
</organism>
<keyword evidence="2" id="KW-1185">Reference proteome</keyword>
<dbReference type="EMBL" id="LHPG02000014">
    <property type="protein sequence ID" value="PRW39114.1"/>
    <property type="molecule type" value="Genomic_DNA"/>
</dbReference>
<dbReference type="InterPro" id="IPR009959">
    <property type="entry name" value="Cyclase_SnoaL-like"/>
</dbReference>
<gene>
    <name evidence="1" type="ORF">C2E21_6929</name>
</gene>
<evidence type="ECO:0000313" key="2">
    <source>
        <dbReference type="Proteomes" id="UP000239899"/>
    </source>
</evidence>
<comment type="caution">
    <text evidence="1">The sequence shown here is derived from an EMBL/GenBank/DDBJ whole genome shotgun (WGS) entry which is preliminary data.</text>
</comment>
<reference evidence="1 2" key="1">
    <citation type="journal article" date="2018" name="Plant J.">
        <title>Genome sequences of Chlorella sorokiniana UTEX 1602 and Micractinium conductrix SAG 241.80: implications to maltose excretion by a green alga.</title>
        <authorList>
            <person name="Arriola M.B."/>
            <person name="Velmurugan N."/>
            <person name="Zhang Y."/>
            <person name="Plunkett M.H."/>
            <person name="Hondzo H."/>
            <person name="Barney B.M."/>
        </authorList>
    </citation>
    <scope>NUCLEOTIDE SEQUENCE [LARGE SCALE GENOMIC DNA]</scope>
    <source>
        <strain evidence="2">UTEX 1602</strain>
    </source>
</reference>
<dbReference type="STRING" id="3076.A0A2P6TIN6"/>
<dbReference type="PANTHER" id="PTHR38436">
    <property type="entry name" value="POLYKETIDE CYCLASE SNOAL-LIKE DOMAIN"/>
    <property type="match status" value="1"/>
</dbReference>
<dbReference type="Gene3D" id="3.10.450.50">
    <property type="match status" value="1"/>
</dbReference>
<dbReference type="InterPro" id="IPR032710">
    <property type="entry name" value="NTF2-like_dom_sf"/>
</dbReference>
<dbReference type="Proteomes" id="UP000239899">
    <property type="component" value="Unassembled WGS sequence"/>
</dbReference>
<dbReference type="AlphaFoldDB" id="A0A2P6TIN6"/>
<sequence length="218" mass="23056">MLSSAARSWGVLAAGARQNGLLRVCRASIASAAAGAPGPDLNALWEEHIATEFEEKCAKAAVATMVPHASVNHVPVMTGGSGTAALESFYHNHFIHNMPPDVQLTPIDRVVARDTVVDEFIFDFTHSVEMDWMLPGIAPTGKRVRVPFIVVVKFEGSKLLAERIYWDQASVLAQLGLIDTAGLPVAGAEQAAKATQMANGGGDIPSNGLVAKLTESSK</sequence>
<proteinExistence type="predicted"/>
<accession>A0A2P6TIN6</accession>